<evidence type="ECO:0000256" key="12">
    <source>
        <dbReference type="ARBA" id="ARBA00034074"/>
    </source>
</evidence>
<dbReference type="PANTHER" id="PTHR31884">
    <property type="entry name" value="POLYGALACTURONASE"/>
    <property type="match status" value="1"/>
</dbReference>
<keyword evidence="4" id="KW-0964">Secreted</keyword>
<accession>A0AAD9ICP6</accession>
<evidence type="ECO:0000256" key="2">
    <source>
        <dbReference type="ARBA" id="ARBA00008834"/>
    </source>
</evidence>
<keyword evidence="6" id="KW-0677">Repeat</keyword>
<dbReference type="GO" id="GO:0005576">
    <property type="term" value="C:extracellular region"/>
    <property type="evidence" value="ECO:0007669"/>
    <property type="project" value="UniProtKB-SubCell"/>
</dbReference>
<keyword evidence="18" id="KW-1185">Reference proteome</keyword>
<sequence>MVGSGHGDPAAARPPGLRTLQSGPGNYANEHPDLPVGRSCATERSQQRHQDLNLPPPSLLAAGLGEMATGRLPTACCREETQYPSATATATVTSPAPTTRGTSWYKKTADASRTGPESPPASSLASPVAAPAGSCTFTDAVTAIQSKASCTTITLNGITVPAGMTLDMTGLKSGTKVIFAGTTTFGYKEWEGPLVLFSGSNIQVEGAAGHVIDGNGAAWWDGKGGNGGKTKPKFFYAHSLTNSVIMNLNVKNTPVQAFDVHRATDLSLIDITIDNSAGDTAGGHNTDAFDVGSSSGIYIAGANVQNQDDCLAINSGRNITFTGGSCRGGHGLSIGSVGLRSDNTVQDVRIENSRVSDSLNGVRIKTIAGATGAVSGVVYSGITLSGITGYGIVIEQDYKDGSPTGSPTTGVPITGLTMQRVTGSVAPSATDVYILCGQGACSGWTWSGITVSGGKKSTQCRNMPPGGSTC</sequence>
<feature type="region of interest" description="Disordered" evidence="16">
    <location>
        <begin position="83"/>
        <end position="128"/>
    </location>
</feature>
<evidence type="ECO:0000256" key="5">
    <source>
        <dbReference type="ARBA" id="ARBA00022729"/>
    </source>
</evidence>
<keyword evidence="9" id="KW-1015">Disulfide bond</keyword>
<dbReference type="InterPro" id="IPR011050">
    <property type="entry name" value="Pectin_lyase_fold/virulence"/>
</dbReference>
<organism evidence="17 18">
    <name type="scientific">Phyllachora maydis</name>
    <dbReference type="NCBI Taxonomy" id="1825666"/>
    <lineage>
        <taxon>Eukaryota</taxon>
        <taxon>Fungi</taxon>
        <taxon>Dikarya</taxon>
        <taxon>Ascomycota</taxon>
        <taxon>Pezizomycotina</taxon>
        <taxon>Sordariomycetes</taxon>
        <taxon>Sordariomycetidae</taxon>
        <taxon>Phyllachorales</taxon>
        <taxon>Phyllachoraceae</taxon>
        <taxon>Phyllachora</taxon>
    </lineage>
</organism>
<dbReference type="Proteomes" id="UP001217918">
    <property type="component" value="Unassembled WGS sequence"/>
</dbReference>
<name>A0AAD9ICP6_9PEZI</name>
<evidence type="ECO:0000256" key="14">
    <source>
        <dbReference type="PROSITE-ProRule" id="PRU10052"/>
    </source>
</evidence>
<feature type="region of interest" description="Disordered" evidence="16">
    <location>
        <begin position="1"/>
        <end position="61"/>
    </location>
</feature>
<evidence type="ECO:0000256" key="11">
    <source>
        <dbReference type="ARBA" id="ARBA00023316"/>
    </source>
</evidence>
<evidence type="ECO:0000313" key="17">
    <source>
        <dbReference type="EMBL" id="KAK2074859.1"/>
    </source>
</evidence>
<feature type="compositionally biased region" description="Low complexity" evidence="16">
    <location>
        <begin position="84"/>
        <end position="99"/>
    </location>
</feature>
<dbReference type="EC" id="3.2.1.15" evidence="3"/>
<comment type="subcellular location">
    <subcellularLocation>
        <location evidence="1">Secreted</location>
    </subcellularLocation>
</comment>
<evidence type="ECO:0000256" key="8">
    <source>
        <dbReference type="ARBA" id="ARBA00023145"/>
    </source>
</evidence>
<comment type="similarity">
    <text evidence="2 15">Belongs to the glycosyl hydrolase 28 family.</text>
</comment>
<dbReference type="AlphaFoldDB" id="A0AAD9ICP6"/>
<evidence type="ECO:0000313" key="18">
    <source>
        <dbReference type="Proteomes" id="UP001217918"/>
    </source>
</evidence>
<keyword evidence="11" id="KW-0961">Cell wall biogenesis/degradation</keyword>
<reference evidence="17" key="1">
    <citation type="journal article" date="2023" name="Mol. Plant Microbe Interact.">
        <title>Elucidating the Obligate Nature and Biological Capacity of an Invasive Fungal Corn Pathogen.</title>
        <authorList>
            <person name="MacCready J.S."/>
            <person name="Roggenkamp E.M."/>
            <person name="Gdanetz K."/>
            <person name="Chilvers M.I."/>
        </authorList>
    </citation>
    <scope>NUCLEOTIDE SEQUENCE</scope>
    <source>
        <strain evidence="17">PM02</strain>
    </source>
</reference>
<keyword evidence="7 15" id="KW-0378">Hydrolase</keyword>
<evidence type="ECO:0000256" key="7">
    <source>
        <dbReference type="ARBA" id="ARBA00022801"/>
    </source>
</evidence>
<comment type="caution">
    <text evidence="17">The sequence shown here is derived from an EMBL/GenBank/DDBJ whole genome shotgun (WGS) entry which is preliminary data.</text>
</comment>
<dbReference type="SUPFAM" id="SSF51126">
    <property type="entry name" value="Pectin lyase-like"/>
    <property type="match status" value="1"/>
</dbReference>
<evidence type="ECO:0000256" key="6">
    <source>
        <dbReference type="ARBA" id="ARBA00022737"/>
    </source>
</evidence>
<evidence type="ECO:0000256" key="13">
    <source>
        <dbReference type="ARBA" id="ARBA00083621"/>
    </source>
</evidence>
<dbReference type="InterPro" id="IPR050434">
    <property type="entry name" value="Glycosyl_hydrlase_28"/>
</dbReference>
<dbReference type="GO" id="GO:0004650">
    <property type="term" value="F:polygalacturonase activity"/>
    <property type="evidence" value="ECO:0007669"/>
    <property type="project" value="UniProtKB-EC"/>
</dbReference>
<dbReference type="PROSITE" id="PS00502">
    <property type="entry name" value="POLYGALACTURONASE"/>
    <property type="match status" value="1"/>
</dbReference>
<dbReference type="Pfam" id="PF00295">
    <property type="entry name" value="Glyco_hydro_28"/>
    <property type="match status" value="1"/>
</dbReference>
<comment type="catalytic activity">
    <reaction evidence="12">
        <text>(1,4-alpha-D-galacturonosyl)n+m + H2O = (1,4-alpha-D-galacturonosyl)n + (1,4-alpha-D-galacturonosyl)m.</text>
        <dbReference type="EC" id="3.2.1.15"/>
    </reaction>
</comment>
<keyword evidence="8" id="KW-0865">Zymogen</keyword>
<keyword evidence="10 15" id="KW-0326">Glycosidase</keyword>
<dbReference type="InterPro" id="IPR012334">
    <property type="entry name" value="Pectin_lyas_fold"/>
</dbReference>
<proteinExistence type="inferred from homology"/>
<feature type="active site" evidence="14">
    <location>
        <position position="330"/>
    </location>
</feature>
<dbReference type="InterPro" id="IPR000743">
    <property type="entry name" value="Glyco_hydro_28"/>
</dbReference>
<protein>
    <recommendedName>
        <fullName evidence="3">endo-polygalacturonase</fullName>
        <ecNumber evidence="3">3.2.1.15</ecNumber>
    </recommendedName>
    <alternativeName>
        <fullName evidence="13">Pectinase</fullName>
    </alternativeName>
</protein>
<dbReference type="GO" id="GO:0071555">
    <property type="term" value="P:cell wall organization"/>
    <property type="evidence" value="ECO:0007669"/>
    <property type="project" value="UniProtKB-KW"/>
</dbReference>
<dbReference type="InterPro" id="IPR006626">
    <property type="entry name" value="PbH1"/>
</dbReference>
<evidence type="ECO:0000256" key="9">
    <source>
        <dbReference type="ARBA" id="ARBA00023157"/>
    </source>
</evidence>
<evidence type="ECO:0000256" key="16">
    <source>
        <dbReference type="SAM" id="MobiDB-lite"/>
    </source>
</evidence>
<dbReference type="SMART" id="SM00710">
    <property type="entry name" value="PbH1"/>
    <property type="match status" value="5"/>
</dbReference>
<dbReference type="EMBL" id="JAQQPM010000008">
    <property type="protein sequence ID" value="KAK2074859.1"/>
    <property type="molecule type" value="Genomic_DNA"/>
</dbReference>
<dbReference type="FunFam" id="2.160.20.10:FF:000002">
    <property type="entry name" value="Endopolygalacturonase D"/>
    <property type="match status" value="1"/>
</dbReference>
<evidence type="ECO:0000256" key="4">
    <source>
        <dbReference type="ARBA" id="ARBA00022525"/>
    </source>
</evidence>
<gene>
    <name evidence="17" type="ORF">P8C59_009032</name>
</gene>
<evidence type="ECO:0000256" key="3">
    <source>
        <dbReference type="ARBA" id="ARBA00012736"/>
    </source>
</evidence>
<keyword evidence="5" id="KW-0732">Signal</keyword>
<evidence type="ECO:0000256" key="15">
    <source>
        <dbReference type="RuleBase" id="RU361169"/>
    </source>
</evidence>
<evidence type="ECO:0000256" key="1">
    <source>
        <dbReference type="ARBA" id="ARBA00004613"/>
    </source>
</evidence>
<evidence type="ECO:0000256" key="10">
    <source>
        <dbReference type="ARBA" id="ARBA00023295"/>
    </source>
</evidence>
<dbReference type="Gene3D" id="2.160.20.10">
    <property type="entry name" value="Single-stranded right-handed beta-helix, Pectin lyase-like"/>
    <property type="match status" value="1"/>
</dbReference>
<dbReference type="PANTHER" id="PTHR31884:SF1">
    <property type="entry name" value="POLYGALACTURONASE"/>
    <property type="match status" value="1"/>
</dbReference>
<dbReference type="GO" id="GO:0045490">
    <property type="term" value="P:pectin catabolic process"/>
    <property type="evidence" value="ECO:0007669"/>
    <property type="project" value="UniProtKB-ARBA"/>
</dbReference>